<gene>
    <name evidence="2" type="ORF">MA20_11855</name>
</gene>
<dbReference type="InterPro" id="IPR051604">
    <property type="entry name" value="Ergot_Alk_Oxidoreductase"/>
</dbReference>
<evidence type="ECO:0000313" key="2">
    <source>
        <dbReference type="EMBL" id="KGT79558.1"/>
    </source>
</evidence>
<dbReference type="InterPro" id="IPR036291">
    <property type="entry name" value="NAD(P)-bd_dom_sf"/>
</dbReference>
<dbReference type="EMBL" id="JRPN01000010">
    <property type="protein sequence ID" value="KGT79558.1"/>
    <property type="molecule type" value="Genomic_DNA"/>
</dbReference>
<dbReference type="Gene3D" id="3.40.50.720">
    <property type="entry name" value="NAD(P)-binding Rossmann-like Domain"/>
    <property type="match status" value="1"/>
</dbReference>
<accession>A0A0A3Z111</accession>
<dbReference type="AlphaFoldDB" id="A0A0A3Z111"/>
<dbReference type="Proteomes" id="UP000030377">
    <property type="component" value="Unassembled WGS sequence"/>
</dbReference>
<name>A0A0A3Z111_BRAJP</name>
<dbReference type="InterPro" id="IPR008030">
    <property type="entry name" value="NmrA-like"/>
</dbReference>
<proteinExistence type="predicted"/>
<protein>
    <submittedName>
        <fullName evidence="2">Hydroxylase</fullName>
    </submittedName>
</protein>
<evidence type="ECO:0000313" key="3">
    <source>
        <dbReference type="Proteomes" id="UP000030377"/>
    </source>
</evidence>
<dbReference type="PANTHER" id="PTHR43162:SF1">
    <property type="entry name" value="PRESTALK A DIFFERENTIATION PROTEIN A"/>
    <property type="match status" value="1"/>
</dbReference>
<reference evidence="2 3" key="1">
    <citation type="submission" date="2014-09" db="EMBL/GenBank/DDBJ databases">
        <title>Draft genome of Bradyrhizobium japonicum Is-34.</title>
        <authorList>
            <person name="Tsurumaru H."/>
            <person name="Yamakawa T."/>
            <person name="Hashimoto S."/>
            <person name="Okizaki K."/>
            <person name="Kanesaki Y."/>
            <person name="Yoshikawa H."/>
            <person name="Yajima S."/>
        </authorList>
    </citation>
    <scope>NUCLEOTIDE SEQUENCE [LARGE SCALE GENOMIC DNA]</scope>
    <source>
        <strain evidence="2 3">Is-34</strain>
    </source>
</reference>
<feature type="domain" description="NmrA-like" evidence="1">
    <location>
        <begin position="10"/>
        <end position="276"/>
    </location>
</feature>
<dbReference type="PANTHER" id="PTHR43162">
    <property type="match status" value="1"/>
</dbReference>
<dbReference type="RefSeq" id="WP_041955299.1">
    <property type="nucleotide sequence ID" value="NZ_JRPN01000010.1"/>
</dbReference>
<dbReference type="Pfam" id="PF05368">
    <property type="entry name" value="NmrA"/>
    <property type="match status" value="1"/>
</dbReference>
<dbReference type="SUPFAM" id="SSF51735">
    <property type="entry name" value="NAD(P)-binding Rossmann-fold domains"/>
    <property type="match status" value="1"/>
</dbReference>
<comment type="caution">
    <text evidence="2">The sequence shown here is derived from an EMBL/GenBank/DDBJ whole genome shotgun (WGS) entry which is preliminary data.</text>
</comment>
<sequence>MTTKQKSDNPILVTGAAGAVGGIGRNLTEFLLARGHKVRALVRREDARAEALRQLGAEVVQGDLTDLTSMHRAIEGCRHIYFGMSVSAAYLEATINTATVARHHGVEAFVNMSQMTVTQMSISETTNSPQHKLHWLAEQALSWSGLPVVTVRPTVFLEGFFLMLAAPGVRASSELALPMGGGKTSPISAVDVARAVAAILDDPIPHIGQIYDLTGPESADLEHYARVFSEALGRPISYRDVPLPAWSEGLRKMGFPEHLVSHLSTMTELNRQGRYDRMTDTVVKLTGEAPTRMHDFVKFHAAEFKQRGSAHS</sequence>
<evidence type="ECO:0000259" key="1">
    <source>
        <dbReference type="Pfam" id="PF05368"/>
    </source>
</evidence>
<organism evidence="2 3">
    <name type="scientific">Bradyrhizobium japonicum</name>
    <dbReference type="NCBI Taxonomy" id="375"/>
    <lineage>
        <taxon>Bacteria</taxon>
        <taxon>Pseudomonadati</taxon>
        <taxon>Pseudomonadota</taxon>
        <taxon>Alphaproteobacteria</taxon>
        <taxon>Hyphomicrobiales</taxon>
        <taxon>Nitrobacteraceae</taxon>
        <taxon>Bradyrhizobium</taxon>
    </lineage>
</organism>